<dbReference type="GO" id="GO:0046872">
    <property type="term" value="F:metal ion binding"/>
    <property type="evidence" value="ECO:0007669"/>
    <property type="project" value="UniProtKB-UniRule"/>
</dbReference>
<dbReference type="InterPro" id="IPR016064">
    <property type="entry name" value="NAD/diacylglycerol_kinase_sf"/>
</dbReference>
<keyword evidence="6" id="KW-0963">Cytoplasm</keyword>
<dbReference type="AlphaFoldDB" id="A0A134CLV0"/>
<dbReference type="PANTHER" id="PTHR20275">
    <property type="entry name" value="NAD KINASE"/>
    <property type="match status" value="1"/>
</dbReference>
<dbReference type="GO" id="GO:0051287">
    <property type="term" value="F:NAD binding"/>
    <property type="evidence" value="ECO:0007669"/>
    <property type="project" value="UniProtKB-ARBA"/>
</dbReference>
<evidence type="ECO:0000313" key="8">
    <source>
        <dbReference type="Proteomes" id="UP000070160"/>
    </source>
</evidence>
<sequence>MSRLRIGIFPNLTKPECGLWIPSFIQVCEKHGVDVVLPSYVLESTQAIYRSIDAAYYQPCDELMPTIDIAFILGGDGTVLKMARSFALAQVPVCAVNFGSLGFLFEVEPTEVEYWLPRILAGDYHIEERMMLSAALCEGENVSKVLPLALNEIVIAHGNVGKMVRIDVYIDGHFVQQYPGDGIIVSTPTGSTGYSFSGGGSIVAPQVKCLMVTPICPHLLLKTPFILDEQAVLTFSSAPSRNSVRISIDGMTDQELPRTVSLRVSRSDYALKMIRFTEKYFYTNLFTKLAGKS</sequence>
<dbReference type="HAMAP" id="MF_00361">
    <property type="entry name" value="NAD_kinase"/>
    <property type="match status" value="1"/>
</dbReference>
<keyword evidence="1 6" id="KW-0808">Transferase</keyword>
<evidence type="ECO:0000256" key="1">
    <source>
        <dbReference type="ARBA" id="ARBA00022679"/>
    </source>
</evidence>
<comment type="caution">
    <text evidence="6">Lacks conserved residue(s) required for the propagation of feature annotation.</text>
</comment>
<dbReference type="PATRIC" id="fig|1588748.3.peg.25"/>
<keyword evidence="8" id="KW-1185">Reference proteome</keyword>
<comment type="function">
    <text evidence="6">Involved in the regulation of the intracellular balance of NAD and NADP, and is a key enzyme in the biosynthesis of NADP. Catalyzes specifically the phosphorylation on 2'-hydroxyl of the adenosine moiety of NAD to yield NADP.</text>
</comment>
<comment type="cofactor">
    <cofactor evidence="6">
        <name>a divalent metal cation</name>
        <dbReference type="ChEBI" id="CHEBI:60240"/>
    </cofactor>
</comment>
<feature type="binding site" evidence="6">
    <location>
        <position position="162"/>
    </location>
    <ligand>
        <name>NAD(+)</name>
        <dbReference type="ChEBI" id="CHEBI:57540"/>
    </ligand>
</feature>
<name>A0A134CLV0_9FIRM</name>
<dbReference type="PANTHER" id="PTHR20275:SF0">
    <property type="entry name" value="NAD KINASE"/>
    <property type="match status" value="1"/>
</dbReference>
<accession>A0A134CLV0</accession>
<evidence type="ECO:0000256" key="5">
    <source>
        <dbReference type="ARBA" id="ARBA00047925"/>
    </source>
</evidence>
<feature type="binding site" evidence="6">
    <location>
        <begin position="192"/>
        <end position="197"/>
    </location>
    <ligand>
        <name>NAD(+)</name>
        <dbReference type="ChEBI" id="CHEBI:57540"/>
    </ligand>
</feature>
<feature type="binding site" evidence="6">
    <location>
        <position position="81"/>
    </location>
    <ligand>
        <name>NAD(+)</name>
        <dbReference type="ChEBI" id="CHEBI:57540"/>
    </ligand>
</feature>
<dbReference type="Gene3D" id="3.40.50.10330">
    <property type="entry name" value="Probable inorganic polyphosphate/atp-NAD kinase, domain 1"/>
    <property type="match status" value="1"/>
</dbReference>
<dbReference type="Proteomes" id="UP000070160">
    <property type="component" value="Unassembled WGS sequence"/>
</dbReference>
<dbReference type="EC" id="2.7.1.23" evidence="6"/>
<protein>
    <recommendedName>
        <fullName evidence="6">NAD kinase</fullName>
        <ecNumber evidence="6">2.7.1.23</ecNumber>
    </recommendedName>
    <alternativeName>
        <fullName evidence="6">ATP-dependent NAD kinase</fullName>
    </alternativeName>
</protein>
<comment type="subcellular location">
    <subcellularLocation>
        <location evidence="6">Cytoplasm</location>
    </subcellularLocation>
</comment>
<dbReference type="Gene3D" id="2.60.200.30">
    <property type="entry name" value="Probable inorganic polyphosphate/atp-NAD kinase, domain 2"/>
    <property type="match status" value="1"/>
</dbReference>
<dbReference type="STRING" id="1588748.HMPREF3182_00025"/>
<dbReference type="GO" id="GO:0019674">
    <property type="term" value="P:NAD+ metabolic process"/>
    <property type="evidence" value="ECO:0007669"/>
    <property type="project" value="InterPro"/>
</dbReference>
<dbReference type="InterPro" id="IPR017438">
    <property type="entry name" value="ATP-NAD_kinase_N"/>
</dbReference>
<dbReference type="GO" id="GO:0005737">
    <property type="term" value="C:cytoplasm"/>
    <property type="evidence" value="ECO:0007669"/>
    <property type="project" value="UniProtKB-SubCell"/>
</dbReference>
<feature type="binding site" evidence="6">
    <location>
        <position position="181"/>
    </location>
    <ligand>
        <name>NAD(+)</name>
        <dbReference type="ChEBI" id="CHEBI:57540"/>
    </ligand>
</feature>
<dbReference type="GO" id="GO:0005524">
    <property type="term" value="F:ATP binding"/>
    <property type="evidence" value="ECO:0007669"/>
    <property type="project" value="UniProtKB-KW"/>
</dbReference>
<dbReference type="Pfam" id="PF01513">
    <property type="entry name" value="NAD_kinase"/>
    <property type="match status" value="1"/>
</dbReference>
<keyword evidence="3 6" id="KW-0521">NADP</keyword>
<comment type="catalytic activity">
    <reaction evidence="5 6">
        <text>NAD(+) + ATP = ADP + NADP(+) + H(+)</text>
        <dbReference type="Rhea" id="RHEA:18629"/>
        <dbReference type="ChEBI" id="CHEBI:15378"/>
        <dbReference type="ChEBI" id="CHEBI:30616"/>
        <dbReference type="ChEBI" id="CHEBI:57540"/>
        <dbReference type="ChEBI" id="CHEBI:58349"/>
        <dbReference type="ChEBI" id="CHEBI:456216"/>
        <dbReference type="EC" id="2.7.1.23"/>
    </reaction>
</comment>
<evidence type="ECO:0000313" key="7">
    <source>
        <dbReference type="EMBL" id="KXB93109.1"/>
    </source>
</evidence>
<evidence type="ECO:0000256" key="2">
    <source>
        <dbReference type="ARBA" id="ARBA00022777"/>
    </source>
</evidence>
<dbReference type="SUPFAM" id="SSF111331">
    <property type="entry name" value="NAD kinase/diacylglycerol kinase-like"/>
    <property type="match status" value="1"/>
</dbReference>
<comment type="caution">
    <text evidence="7">The sequence shown here is derived from an EMBL/GenBank/DDBJ whole genome shotgun (WGS) entry which is preliminary data.</text>
</comment>
<dbReference type="GO" id="GO:0006741">
    <property type="term" value="P:NADP+ biosynthetic process"/>
    <property type="evidence" value="ECO:0007669"/>
    <property type="project" value="UniProtKB-UniRule"/>
</dbReference>
<feature type="active site" description="Proton acceptor" evidence="6">
    <location>
        <position position="76"/>
    </location>
</feature>
<dbReference type="Pfam" id="PF20143">
    <property type="entry name" value="NAD_kinase_C"/>
    <property type="match status" value="1"/>
</dbReference>
<keyword evidence="6" id="KW-0547">Nucleotide-binding</keyword>
<proteinExistence type="inferred from homology"/>
<dbReference type="InterPro" id="IPR002504">
    <property type="entry name" value="NADK"/>
</dbReference>
<feature type="binding site" evidence="6">
    <location>
        <begin position="76"/>
        <end position="77"/>
    </location>
    <ligand>
        <name>NAD(+)</name>
        <dbReference type="ChEBI" id="CHEBI:57540"/>
    </ligand>
</feature>
<evidence type="ECO:0000256" key="3">
    <source>
        <dbReference type="ARBA" id="ARBA00022857"/>
    </source>
</evidence>
<keyword evidence="2 6" id="KW-0418">Kinase</keyword>
<dbReference type="InterPro" id="IPR017437">
    <property type="entry name" value="ATP-NAD_kinase_PpnK-typ_C"/>
</dbReference>
<comment type="similarity">
    <text evidence="6">Belongs to the NAD kinase family.</text>
</comment>
<evidence type="ECO:0000256" key="4">
    <source>
        <dbReference type="ARBA" id="ARBA00023027"/>
    </source>
</evidence>
<keyword evidence="6" id="KW-0067">ATP-binding</keyword>
<dbReference type="GO" id="GO:0003951">
    <property type="term" value="F:NAD+ kinase activity"/>
    <property type="evidence" value="ECO:0007669"/>
    <property type="project" value="UniProtKB-UniRule"/>
</dbReference>
<keyword evidence="4 6" id="KW-0520">NAD</keyword>
<evidence type="ECO:0000256" key="6">
    <source>
        <dbReference type="HAMAP-Rule" id="MF_00361"/>
    </source>
</evidence>
<organism evidence="7 8">
    <name type="scientific">Megasphaera hutchinsoni</name>
    <dbReference type="NCBI Taxonomy" id="1588748"/>
    <lineage>
        <taxon>Bacteria</taxon>
        <taxon>Bacillati</taxon>
        <taxon>Bacillota</taxon>
        <taxon>Negativicutes</taxon>
        <taxon>Veillonellales</taxon>
        <taxon>Veillonellaceae</taxon>
        <taxon>Megasphaera</taxon>
    </lineage>
</organism>
<feature type="binding site" evidence="6">
    <location>
        <begin position="151"/>
        <end position="152"/>
    </location>
    <ligand>
        <name>NAD(+)</name>
        <dbReference type="ChEBI" id="CHEBI:57540"/>
    </ligand>
</feature>
<reference evidence="8" key="1">
    <citation type="submission" date="2016-01" db="EMBL/GenBank/DDBJ databases">
        <authorList>
            <person name="Mitreva M."/>
            <person name="Pepin K.H."/>
            <person name="Mihindukulasuriya K.A."/>
            <person name="Fulton R."/>
            <person name="Fronick C."/>
            <person name="O'Laughlin M."/>
            <person name="Miner T."/>
            <person name="Herter B."/>
            <person name="Rosa B.A."/>
            <person name="Cordes M."/>
            <person name="Tomlinson C."/>
            <person name="Wollam A."/>
            <person name="Palsikar V.B."/>
            <person name="Mardis E.R."/>
            <person name="Wilson R.K."/>
        </authorList>
    </citation>
    <scope>NUCLEOTIDE SEQUENCE [LARGE SCALE GENOMIC DNA]</scope>
    <source>
        <strain evidence="8">KA00182</strain>
    </source>
</reference>
<gene>
    <name evidence="6" type="primary">nadK</name>
    <name evidence="7" type="ORF">HMPREF3182_00025</name>
</gene>
<dbReference type="EMBL" id="LSDT01000002">
    <property type="protein sequence ID" value="KXB93109.1"/>
    <property type="molecule type" value="Genomic_DNA"/>
</dbReference>